<feature type="compositionally biased region" description="Basic and acidic residues" evidence="2">
    <location>
        <begin position="134"/>
        <end position="151"/>
    </location>
</feature>
<sequence>MPSTTNDLPDKQFNTSDLPQGASSPRSCILYSTDRVALVDIPTSIADAQQNSFFDSTSSLISCAPLKTPYPNHEPKSEAARDKLRQKMATENDDIYADMIASSLATVREEYTGPWCLPRTTINSQSEPTVPQKRKADDPLSDAESARDDLLHQLSSGPIQPYTFRWRELDDQQSRGSEPLPETSLWPKYLYNMSDVARILEIGSTSMSTPARFYVPPRASFYLGDCSSSRPFHMAVRDIAGQLDTPRQFDVIIMDPPWPNASVRRTEKSGRSAYQVSPTVWDVRQLIFEMDIDVLLANEGVIAIWITNKPAVRDLVLGEDGLFESWDVQLEEEWLWIKTTSEGEPVSSLNALWRKPYEILLVGRKRDPRRSDQHVSLTDSSKVERRVIIGVPDLHSRKPCLEALFSRFAINATSTSTKQRILECFARYLISPSTTLRIISKIIMLLPVMDHDTSIRASSSSRPSSSISPQTIRQALNLTRLPSPSSGMGPTSQDVQSYI</sequence>
<dbReference type="PROSITE" id="PS51143">
    <property type="entry name" value="MT_A70"/>
    <property type="match status" value="1"/>
</dbReference>
<dbReference type="GO" id="GO:0005634">
    <property type="term" value="C:nucleus"/>
    <property type="evidence" value="ECO:0007669"/>
    <property type="project" value="TreeGrafter"/>
</dbReference>
<protein>
    <submittedName>
        <fullName evidence="3">MT-A70-domain-containing protein</fullName>
    </submittedName>
</protein>
<feature type="region of interest" description="Disordered" evidence="2">
    <location>
        <begin position="118"/>
        <end position="152"/>
    </location>
</feature>
<dbReference type="AlphaFoldDB" id="A0A4S9B344"/>
<dbReference type="InterPro" id="IPR002052">
    <property type="entry name" value="DNA_methylase_N6_adenine_CS"/>
</dbReference>
<dbReference type="PROSITE" id="PS00092">
    <property type="entry name" value="N6_MTASE"/>
    <property type="match status" value="1"/>
</dbReference>
<comment type="similarity">
    <text evidence="1">Belongs to the MT-A70-like family.</text>
</comment>
<organism evidence="3 4">
    <name type="scientific">Aureobasidium pullulans</name>
    <name type="common">Black yeast</name>
    <name type="synonym">Pullularia pullulans</name>
    <dbReference type="NCBI Taxonomy" id="5580"/>
    <lineage>
        <taxon>Eukaryota</taxon>
        <taxon>Fungi</taxon>
        <taxon>Dikarya</taxon>
        <taxon>Ascomycota</taxon>
        <taxon>Pezizomycotina</taxon>
        <taxon>Dothideomycetes</taxon>
        <taxon>Dothideomycetidae</taxon>
        <taxon>Dothideales</taxon>
        <taxon>Saccotheciaceae</taxon>
        <taxon>Aureobasidium</taxon>
    </lineage>
</organism>
<name>A0A4S9B344_AURPU</name>
<dbReference type="PANTHER" id="PTHR12829">
    <property type="entry name" value="N6-ADENOSINE-METHYLTRANSFERASE"/>
    <property type="match status" value="1"/>
</dbReference>
<dbReference type="InterPro" id="IPR029063">
    <property type="entry name" value="SAM-dependent_MTases_sf"/>
</dbReference>
<dbReference type="InterPro" id="IPR007757">
    <property type="entry name" value="MT-A70-like"/>
</dbReference>
<accession>A0A4S9B344</accession>
<evidence type="ECO:0000256" key="1">
    <source>
        <dbReference type="PROSITE-ProRule" id="PRU00489"/>
    </source>
</evidence>
<dbReference type="GO" id="GO:0032259">
    <property type="term" value="P:methylation"/>
    <property type="evidence" value="ECO:0007669"/>
    <property type="project" value="InterPro"/>
</dbReference>
<proteinExistence type="inferred from homology"/>
<dbReference type="Proteomes" id="UP000304928">
    <property type="component" value="Unassembled WGS sequence"/>
</dbReference>
<feature type="compositionally biased region" description="Polar residues" evidence="2">
    <location>
        <begin position="120"/>
        <end position="129"/>
    </location>
</feature>
<dbReference type="GO" id="GO:0008168">
    <property type="term" value="F:methyltransferase activity"/>
    <property type="evidence" value="ECO:0007669"/>
    <property type="project" value="InterPro"/>
</dbReference>
<dbReference type="SUPFAM" id="SSF53335">
    <property type="entry name" value="S-adenosyl-L-methionine-dependent methyltransferases"/>
    <property type="match status" value="1"/>
</dbReference>
<evidence type="ECO:0000313" key="3">
    <source>
        <dbReference type="EMBL" id="THW86984.1"/>
    </source>
</evidence>
<gene>
    <name evidence="3" type="ORF">D6D15_06990</name>
</gene>
<dbReference type="EMBL" id="QZAR01000136">
    <property type="protein sequence ID" value="THW86984.1"/>
    <property type="molecule type" value="Genomic_DNA"/>
</dbReference>
<dbReference type="GO" id="GO:0003676">
    <property type="term" value="F:nucleic acid binding"/>
    <property type="evidence" value="ECO:0007669"/>
    <property type="project" value="InterPro"/>
</dbReference>
<feature type="region of interest" description="Disordered" evidence="2">
    <location>
        <begin position="479"/>
        <end position="499"/>
    </location>
</feature>
<comment type="caution">
    <text evidence="3">The sequence shown here is derived from an EMBL/GenBank/DDBJ whole genome shotgun (WGS) entry which is preliminary data.</text>
</comment>
<reference evidence="3 4" key="1">
    <citation type="submission" date="2018-10" db="EMBL/GenBank/DDBJ databases">
        <title>Fifty Aureobasidium pullulans genomes reveal a recombining polyextremotolerant generalist.</title>
        <authorList>
            <person name="Gostincar C."/>
            <person name="Turk M."/>
            <person name="Zajc J."/>
            <person name="Gunde-Cimerman N."/>
        </authorList>
    </citation>
    <scope>NUCLEOTIDE SEQUENCE [LARGE SCALE GENOMIC DNA]</scope>
    <source>
        <strain evidence="3 4">EXF-10507</strain>
    </source>
</reference>
<evidence type="ECO:0000256" key="2">
    <source>
        <dbReference type="SAM" id="MobiDB-lite"/>
    </source>
</evidence>
<feature type="region of interest" description="Disordered" evidence="2">
    <location>
        <begin position="1"/>
        <end position="24"/>
    </location>
</feature>
<dbReference type="PANTHER" id="PTHR12829:SF4">
    <property type="entry name" value="N(6)-ADENINE-SPECIFIC METHYLTRANSFERASE METTL4"/>
    <property type="match status" value="1"/>
</dbReference>
<dbReference type="Pfam" id="PF05063">
    <property type="entry name" value="MT-A70"/>
    <property type="match status" value="1"/>
</dbReference>
<evidence type="ECO:0000313" key="4">
    <source>
        <dbReference type="Proteomes" id="UP000304928"/>
    </source>
</evidence>